<sequence length="427" mass="45267">MPGSRRRTWPARSPAWWRRSTAHRTTGRRRCDRVTTTPAGRRPDPDWLRPESIIAARLLVIGVALAAAMWLVLQVQFIATAVVLGFAEVALLWPLARWLRSKRVPAVLAALLCVLLFLAFFAGLLVFVITEVVDSWPRMVDAVTGSINEINDWLGGGPFGMDTQSVQDLLGELQSRLGDVLGDVTSAAVGGLSLVGNFATVILIATFFAIFALTSGDKLWKQFVGALAPSHREPADAAFRASMRTAGNWFYASTLTGLVDGVLIGVGLLILDVPLAVPIGALTFIMAYIPLVGATLAGAVAVLVALFSGGFSTALWALIIVIIVQQIEGNVLSPLLMSRALNFHPVVTLILTTAAAAAFGLVGLFLAVPVTGAIAAAVMAWRKVTRARERNENAAPPDDGGGPPSEHPAAPPSDDPPSPVESRAPSR</sequence>
<keyword evidence="5 9" id="KW-0812">Transmembrane</keyword>
<evidence type="ECO:0000313" key="10">
    <source>
        <dbReference type="EMBL" id="TDC48182.1"/>
    </source>
</evidence>
<proteinExistence type="inferred from homology"/>
<feature type="transmembrane region" description="Helical" evidence="9">
    <location>
        <begin position="303"/>
        <end position="327"/>
    </location>
</feature>
<evidence type="ECO:0000256" key="3">
    <source>
        <dbReference type="ARBA" id="ARBA00022448"/>
    </source>
</evidence>
<reference evidence="10 11" key="1">
    <citation type="submission" date="2019-02" db="EMBL/GenBank/DDBJ databases">
        <title>Draft genome sequences of novel Actinobacteria.</title>
        <authorList>
            <person name="Sahin N."/>
            <person name="Ay H."/>
            <person name="Saygin H."/>
        </authorList>
    </citation>
    <scope>NUCLEOTIDE SEQUENCE [LARGE SCALE GENOMIC DNA]</scope>
    <source>
        <strain evidence="10 11">KC603</strain>
    </source>
</reference>
<dbReference type="EMBL" id="SMKL01000060">
    <property type="protein sequence ID" value="TDC48182.1"/>
    <property type="molecule type" value="Genomic_DNA"/>
</dbReference>
<feature type="transmembrane region" description="Helical" evidence="9">
    <location>
        <begin position="187"/>
        <end position="213"/>
    </location>
</feature>
<dbReference type="AlphaFoldDB" id="A0A4R4RHZ0"/>
<keyword evidence="6 9" id="KW-1133">Transmembrane helix</keyword>
<keyword evidence="4" id="KW-1003">Cell membrane</keyword>
<dbReference type="InterPro" id="IPR002549">
    <property type="entry name" value="AI-2E-like"/>
</dbReference>
<feature type="transmembrane region" description="Helical" evidence="9">
    <location>
        <begin position="77"/>
        <end position="95"/>
    </location>
</feature>
<keyword evidence="7 9" id="KW-0472">Membrane</keyword>
<comment type="caution">
    <text evidence="10">The sequence shown here is derived from an EMBL/GenBank/DDBJ whole genome shotgun (WGS) entry which is preliminary data.</text>
</comment>
<evidence type="ECO:0000256" key="9">
    <source>
        <dbReference type="SAM" id="Phobius"/>
    </source>
</evidence>
<dbReference type="PANTHER" id="PTHR21716">
    <property type="entry name" value="TRANSMEMBRANE PROTEIN"/>
    <property type="match status" value="1"/>
</dbReference>
<dbReference type="GO" id="GO:0055085">
    <property type="term" value="P:transmembrane transport"/>
    <property type="evidence" value="ECO:0007669"/>
    <property type="project" value="TreeGrafter"/>
</dbReference>
<dbReference type="GO" id="GO:0005886">
    <property type="term" value="C:plasma membrane"/>
    <property type="evidence" value="ECO:0007669"/>
    <property type="project" value="UniProtKB-SubCell"/>
</dbReference>
<protein>
    <submittedName>
        <fullName evidence="10">AI-2E family transporter</fullName>
    </submittedName>
</protein>
<comment type="subcellular location">
    <subcellularLocation>
        <location evidence="1">Cell membrane</location>
        <topology evidence="1">Multi-pass membrane protein</topology>
    </subcellularLocation>
</comment>
<evidence type="ECO:0000256" key="8">
    <source>
        <dbReference type="SAM" id="MobiDB-lite"/>
    </source>
</evidence>
<feature type="region of interest" description="Disordered" evidence="8">
    <location>
        <begin position="389"/>
        <end position="427"/>
    </location>
</feature>
<feature type="transmembrane region" description="Helical" evidence="9">
    <location>
        <begin position="52"/>
        <end position="71"/>
    </location>
</feature>
<gene>
    <name evidence="10" type="ORF">E1212_21925</name>
</gene>
<feature type="transmembrane region" description="Helical" evidence="9">
    <location>
        <begin position="249"/>
        <end position="271"/>
    </location>
</feature>
<evidence type="ECO:0000256" key="7">
    <source>
        <dbReference type="ARBA" id="ARBA00023136"/>
    </source>
</evidence>
<keyword evidence="3" id="KW-0813">Transport</keyword>
<dbReference type="Proteomes" id="UP000295621">
    <property type="component" value="Unassembled WGS sequence"/>
</dbReference>
<keyword evidence="11" id="KW-1185">Reference proteome</keyword>
<feature type="compositionally biased region" description="Pro residues" evidence="8">
    <location>
        <begin position="405"/>
        <end position="419"/>
    </location>
</feature>
<feature type="compositionally biased region" description="Basic residues" evidence="8">
    <location>
        <begin position="20"/>
        <end position="31"/>
    </location>
</feature>
<dbReference type="OrthoDB" id="9784366at2"/>
<feature type="transmembrane region" description="Helical" evidence="9">
    <location>
        <begin position="347"/>
        <end position="380"/>
    </location>
</feature>
<evidence type="ECO:0000313" key="11">
    <source>
        <dbReference type="Proteomes" id="UP000295621"/>
    </source>
</evidence>
<comment type="similarity">
    <text evidence="2">Belongs to the autoinducer-2 exporter (AI-2E) (TC 2.A.86) family.</text>
</comment>
<dbReference type="Pfam" id="PF01594">
    <property type="entry name" value="AI-2E_transport"/>
    <property type="match status" value="1"/>
</dbReference>
<feature type="transmembrane region" description="Helical" evidence="9">
    <location>
        <begin position="107"/>
        <end position="129"/>
    </location>
</feature>
<evidence type="ECO:0000256" key="4">
    <source>
        <dbReference type="ARBA" id="ARBA00022475"/>
    </source>
</evidence>
<organism evidence="10 11">
    <name type="scientific">Jiangella ureilytica</name>
    <dbReference type="NCBI Taxonomy" id="2530374"/>
    <lineage>
        <taxon>Bacteria</taxon>
        <taxon>Bacillati</taxon>
        <taxon>Actinomycetota</taxon>
        <taxon>Actinomycetes</taxon>
        <taxon>Jiangellales</taxon>
        <taxon>Jiangellaceae</taxon>
        <taxon>Jiangella</taxon>
    </lineage>
</organism>
<accession>A0A4R4RHZ0</accession>
<evidence type="ECO:0000256" key="5">
    <source>
        <dbReference type="ARBA" id="ARBA00022692"/>
    </source>
</evidence>
<evidence type="ECO:0000256" key="2">
    <source>
        <dbReference type="ARBA" id="ARBA00009773"/>
    </source>
</evidence>
<evidence type="ECO:0000256" key="6">
    <source>
        <dbReference type="ARBA" id="ARBA00022989"/>
    </source>
</evidence>
<feature type="region of interest" description="Disordered" evidence="8">
    <location>
        <begin position="19"/>
        <end position="43"/>
    </location>
</feature>
<name>A0A4R4RHZ0_9ACTN</name>
<dbReference type="PANTHER" id="PTHR21716:SF53">
    <property type="entry name" value="PERMEASE PERM-RELATED"/>
    <property type="match status" value="1"/>
</dbReference>
<feature type="transmembrane region" description="Helical" evidence="9">
    <location>
        <begin position="277"/>
        <end position="296"/>
    </location>
</feature>
<evidence type="ECO:0000256" key="1">
    <source>
        <dbReference type="ARBA" id="ARBA00004651"/>
    </source>
</evidence>